<dbReference type="Proteomes" id="UP000275530">
    <property type="component" value="Unassembled WGS sequence"/>
</dbReference>
<sequence>MSALRHIAVIDIGKTNAKVALVDLATLSEVALRRMANAPLRQAPYPHHDVEALWTFILDSLAGLNRERRIDAISITTHGATGALVDASGELVLPVLDYEFDGPDRLAADYDAVRPLFVETGTPRLPIGLNLGAQLFWQQKCFPTAFAHAAAILMYPQYWALRLTGVATNEVTSLGCHTDLWNPWHADFSSLVDRLDWRGLMAPVRPARDRLGPILPALAARTGLDAQTPVFCGLHDSNASLLPHLLSDVPPFSVVSTGTWVVSMAVGGRTVDLDPARDTLVNVNALGDPIPSARFMGGREFSVLTEGRPETWSDADVRAVLARKTLLLPSTQQGSGPFPDQAATWLNADGMNNGQRFASISFYLALMTATCLDLIGADGPTTIEGPFARNRLFVGMLAASTGRAVVASEAATGTSIGAALLASDQVTAHGKGARLEPPTDAAWAAYVRAWRAAVEARG</sequence>
<dbReference type="AlphaFoldDB" id="A0A6M7TNU9"/>
<dbReference type="GO" id="GO:0016301">
    <property type="term" value="F:kinase activity"/>
    <property type="evidence" value="ECO:0007669"/>
    <property type="project" value="UniProtKB-KW"/>
</dbReference>
<protein>
    <submittedName>
        <fullName evidence="4">Carbohydrate kinase</fullName>
    </submittedName>
</protein>
<accession>A0A6M7TNU9</accession>
<dbReference type="Gene3D" id="3.30.420.40">
    <property type="match status" value="2"/>
</dbReference>
<keyword evidence="5" id="KW-1185">Reference proteome</keyword>
<dbReference type="PANTHER" id="PTHR43095:SF5">
    <property type="entry name" value="XYLULOSE KINASE"/>
    <property type="match status" value="1"/>
</dbReference>
<name>A0A6M7TNU9_9HYPH</name>
<dbReference type="GO" id="GO:0005975">
    <property type="term" value="P:carbohydrate metabolic process"/>
    <property type="evidence" value="ECO:0007669"/>
    <property type="project" value="InterPro"/>
</dbReference>
<dbReference type="InterPro" id="IPR018484">
    <property type="entry name" value="FGGY_N"/>
</dbReference>
<dbReference type="SUPFAM" id="SSF53067">
    <property type="entry name" value="Actin-like ATPase domain"/>
    <property type="match status" value="1"/>
</dbReference>
<comment type="similarity">
    <text evidence="1">Belongs to the FGGY kinase family.</text>
</comment>
<gene>
    <name evidence="4" type="ORF">D3242_27500</name>
</gene>
<organism evidence="4 5">
    <name type="scientific">Mesorhizobium jarvisii</name>
    <dbReference type="NCBI Taxonomy" id="1777867"/>
    <lineage>
        <taxon>Bacteria</taxon>
        <taxon>Pseudomonadati</taxon>
        <taxon>Pseudomonadota</taxon>
        <taxon>Alphaproteobacteria</taxon>
        <taxon>Hyphomicrobiales</taxon>
        <taxon>Phyllobacteriaceae</taxon>
        <taxon>Mesorhizobium</taxon>
    </lineage>
</organism>
<dbReference type="InterPro" id="IPR050406">
    <property type="entry name" value="FGGY_Carb_Kinase"/>
</dbReference>
<comment type="caution">
    <text evidence="4">The sequence shown here is derived from an EMBL/GenBank/DDBJ whole genome shotgun (WGS) entry which is preliminary data.</text>
</comment>
<dbReference type="InterPro" id="IPR043129">
    <property type="entry name" value="ATPase_NBD"/>
</dbReference>
<dbReference type="CDD" id="cd07772">
    <property type="entry name" value="ASKHA_NBD_FGGY_NaCK-like"/>
    <property type="match status" value="1"/>
</dbReference>
<dbReference type="Pfam" id="PF00370">
    <property type="entry name" value="FGGY_N"/>
    <property type="match status" value="1"/>
</dbReference>
<dbReference type="Pfam" id="PF21546">
    <property type="entry name" value="FGGY_C_2"/>
    <property type="match status" value="1"/>
</dbReference>
<dbReference type="EMBL" id="QZXA01000012">
    <property type="protein sequence ID" value="RJT30018.1"/>
    <property type="molecule type" value="Genomic_DNA"/>
</dbReference>
<dbReference type="InterPro" id="IPR049382">
    <property type="entry name" value="FGGY_C_2"/>
</dbReference>
<evidence type="ECO:0000256" key="2">
    <source>
        <dbReference type="ARBA" id="ARBA00022679"/>
    </source>
</evidence>
<evidence type="ECO:0000313" key="5">
    <source>
        <dbReference type="Proteomes" id="UP000275530"/>
    </source>
</evidence>
<dbReference type="PANTHER" id="PTHR43095">
    <property type="entry name" value="SUGAR KINASE"/>
    <property type="match status" value="1"/>
</dbReference>
<dbReference type="RefSeq" id="WP_064982381.1">
    <property type="nucleotide sequence ID" value="NZ_CP033507.1"/>
</dbReference>
<evidence type="ECO:0000313" key="4">
    <source>
        <dbReference type="EMBL" id="RJT30018.1"/>
    </source>
</evidence>
<evidence type="ECO:0000256" key="3">
    <source>
        <dbReference type="ARBA" id="ARBA00022777"/>
    </source>
</evidence>
<reference evidence="4 5" key="1">
    <citation type="submission" date="2018-09" db="EMBL/GenBank/DDBJ databases">
        <title>Mesorhizobium carmichaelinearum sp. nov. isolated from Carmichaelinea spp. root nodules in New Zealand.</title>
        <authorList>
            <person name="De Meyer S.E."/>
        </authorList>
    </citation>
    <scope>NUCLEOTIDE SEQUENCE [LARGE SCALE GENOMIC DNA]</scope>
    <source>
        <strain evidence="4 5">LMG 28313</strain>
    </source>
</reference>
<keyword evidence="2" id="KW-0808">Transferase</keyword>
<keyword evidence="3 4" id="KW-0418">Kinase</keyword>
<proteinExistence type="inferred from homology"/>
<evidence type="ECO:0000256" key="1">
    <source>
        <dbReference type="ARBA" id="ARBA00009156"/>
    </source>
</evidence>